<feature type="transmembrane region" description="Helical" evidence="1">
    <location>
        <begin position="283"/>
        <end position="303"/>
    </location>
</feature>
<accession>A0A1S1N762</accession>
<name>A0A1S1N762_9GAMM</name>
<protein>
    <recommendedName>
        <fullName evidence="4">CHASE2 domain-containing protein</fullName>
    </recommendedName>
</protein>
<gene>
    <name evidence="2" type="ORF">BIW53_09770</name>
</gene>
<reference evidence="2 3" key="1">
    <citation type="submission" date="2016-10" db="EMBL/GenBank/DDBJ databases">
        <title>Pseudoalteromonas amylolytica sp. nov., isolated from the surface seawater.</title>
        <authorList>
            <person name="Wu Y.-H."/>
            <person name="Cheng H."/>
            <person name="Jin X.-B."/>
            <person name="Wang C.-S."/>
            <person name="Xu X.-W."/>
        </authorList>
    </citation>
    <scope>NUCLEOTIDE SEQUENCE [LARGE SCALE GENOMIC DNA]</scope>
    <source>
        <strain evidence="2 3">JCM 12483</strain>
    </source>
</reference>
<dbReference type="RefSeq" id="WP_070991697.1">
    <property type="nucleotide sequence ID" value="NZ_CBCSHD010000002.1"/>
</dbReference>
<dbReference type="EMBL" id="MNAN01000030">
    <property type="protein sequence ID" value="OHU95510.1"/>
    <property type="molecule type" value="Genomic_DNA"/>
</dbReference>
<dbReference type="Proteomes" id="UP000180253">
    <property type="component" value="Unassembled WGS sequence"/>
</dbReference>
<organism evidence="2 3">
    <name type="scientific">Pseudoalteromonas byunsanensis</name>
    <dbReference type="NCBI Taxonomy" id="327939"/>
    <lineage>
        <taxon>Bacteria</taxon>
        <taxon>Pseudomonadati</taxon>
        <taxon>Pseudomonadota</taxon>
        <taxon>Gammaproteobacteria</taxon>
        <taxon>Alteromonadales</taxon>
        <taxon>Pseudoalteromonadaceae</taxon>
        <taxon>Pseudoalteromonas</taxon>
    </lineage>
</organism>
<dbReference type="AlphaFoldDB" id="A0A1S1N762"/>
<keyword evidence="1" id="KW-0472">Membrane</keyword>
<feature type="transmembrane region" description="Helical" evidence="1">
    <location>
        <begin position="231"/>
        <end position="251"/>
    </location>
</feature>
<dbReference type="OrthoDB" id="6127963at2"/>
<evidence type="ECO:0008006" key="4">
    <source>
        <dbReference type="Google" id="ProtNLM"/>
    </source>
</evidence>
<feature type="transmembrane region" description="Helical" evidence="1">
    <location>
        <begin position="258"/>
        <end position="277"/>
    </location>
</feature>
<proteinExistence type="predicted"/>
<dbReference type="STRING" id="327939.BIW53_09770"/>
<keyword evidence="1" id="KW-1133">Transmembrane helix</keyword>
<evidence type="ECO:0000256" key="1">
    <source>
        <dbReference type="SAM" id="Phobius"/>
    </source>
</evidence>
<evidence type="ECO:0000313" key="2">
    <source>
        <dbReference type="EMBL" id="OHU95510.1"/>
    </source>
</evidence>
<keyword evidence="1" id="KW-0812">Transmembrane</keyword>
<comment type="caution">
    <text evidence="2">The sequence shown here is derived from an EMBL/GenBank/DDBJ whole genome shotgun (WGS) entry which is preliminary data.</text>
</comment>
<keyword evidence="3" id="KW-1185">Reference proteome</keyword>
<evidence type="ECO:0000313" key="3">
    <source>
        <dbReference type="Proteomes" id="UP000180253"/>
    </source>
</evidence>
<sequence>MSLWQQLHKVQLNSTLWLLGILLSSMFIAEASGVLQKINAPIYSAFMQLNTETPAQSNLVIIESENLIDEHLQITKKVSALEARAVVVFTDQVLSTEPSNSEQVYYTGVRTQPCHTEITAWLGYHIVYSPTTQTACQKWLEALFPNVKTTQQQLINFSLPVSTFPKFTAQRLLTNDIFLAQIKNKIVFVTQRTPNYSPSLMAPGLQNETNPVYLYGYLAHNLEQSIFIKPLNTLISAAVQLVVIIALILIYQRYNAAFNVTIALVLNALVLITGYVAIQYLKILLPIGQLVVVIWVALVWVFFHSKSKEDQNLKKLLNDTEQRMFGRYLPKSVIEQATPWDAVITLTNQLLSLNKGIFLTRVEHDHRLREIHAINCQISDIQELRRDYERPPYSNAIKALGVIKISRPFFTDLAENESQYIAPLMYAGDIRGFWAMTVLSNERFNEQAFIRNVNRFASQIGELLYHHHTHSTLTHTNNLALTRALTLDAFKPLSKKVNTAIAGMEQKLSTLEHTFDRLSTACVMFNLFGQVMQVNKAFEQLAVQQKLLIFDITALDLLVEVSSLPIEVARGKLRYLTLNKGQFSLSVSLNEQHYILVVYSLDKLAHLGRSATPFSISGVLFEFINVSMLLNKLENPEHMLELLTKRDLETSTRNDEWGAP</sequence>